<evidence type="ECO:0000259" key="1">
    <source>
        <dbReference type="Pfam" id="PF12680"/>
    </source>
</evidence>
<evidence type="ECO:0000313" key="3">
    <source>
        <dbReference type="Proteomes" id="UP000278673"/>
    </source>
</evidence>
<dbReference type="Pfam" id="PF12680">
    <property type="entry name" value="SnoaL_2"/>
    <property type="match status" value="1"/>
</dbReference>
<feature type="domain" description="SnoaL-like" evidence="1">
    <location>
        <begin position="22"/>
        <end position="130"/>
    </location>
</feature>
<organism evidence="2 3">
    <name type="scientific">Streptomyces triticirhizae</name>
    <dbReference type="NCBI Taxonomy" id="2483353"/>
    <lineage>
        <taxon>Bacteria</taxon>
        <taxon>Bacillati</taxon>
        <taxon>Actinomycetota</taxon>
        <taxon>Actinomycetes</taxon>
        <taxon>Kitasatosporales</taxon>
        <taxon>Streptomycetaceae</taxon>
        <taxon>Streptomyces</taxon>
    </lineage>
</organism>
<dbReference type="InterPro" id="IPR032710">
    <property type="entry name" value="NTF2-like_dom_sf"/>
</dbReference>
<sequence>MAMPEGEMLPAADRRARNIDSLRRYFRLLEEGEIDEWSTLWAAEGTQLVPYATGALPREINGRDDIRVLYRNIAAGFERLRYLVLEFQPMADPDMMLARWRPLCHLVGGGEYTNESFGIFRFDAQGKIVHFVEYFNPAGFVENYDSFSEE</sequence>
<dbReference type="RefSeq" id="WP_122185223.1">
    <property type="nucleotide sequence ID" value="NZ_RFFJ01000120.1"/>
</dbReference>
<gene>
    <name evidence="2" type="ORF">EBN88_19660</name>
</gene>
<dbReference type="Proteomes" id="UP000278673">
    <property type="component" value="Unassembled WGS sequence"/>
</dbReference>
<name>A0A3M2LM95_9ACTN</name>
<dbReference type="EMBL" id="RFFJ01000120">
    <property type="protein sequence ID" value="RMI37205.1"/>
    <property type="molecule type" value="Genomic_DNA"/>
</dbReference>
<evidence type="ECO:0000313" key="2">
    <source>
        <dbReference type="EMBL" id="RMI37205.1"/>
    </source>
</evidence>
<dbReference type="SUPFAM" id="SSF54427">
    <property type="entry name" value="NTF2-like"/>
    <property type="match status" value="1"/>
</dbReference>
<protein>
    <recommendedName>
        <fullName evidence="1">SnoaL-like domain-containing protein</fullName>
    </recommendedName>
</protein>
<dbReference type="Gene3D" id="3.10.450.50">
    <property type="match status" value="1"/>
</dbReference>
<accession>A0A3M2LM95</accession>
<dbReference type="InterPro" id="IPR037401">
    <property type="entry name" value="SnoaL-like"/>
</dbReference>
<comment type="caution">
    <text evidence="2">The sequence shown here is derived from an EMBL/GenBank/DDBJ whole genome shotgun (WGS) entry which is preliminary data.</text>
</comment>
<proteinExistence type="predicted"/>
<keyword evidence="3" id="KW-1185">Reference proteome</keyword>
<dbReference type="AlphaFoldDB" id="A0A3M2LM95"/>
<reference evidence="2 3" key="1">
    <citation type="submission" date="2018-10" db="EMBL/GenBank/DDBJ databases">
        <title>Isolation, diversity and antifungal activity of actinobacteria from wheat.</title>
        <authorList>
            <person name="Han C."/>
        </authorList>
    </citation>
    <scope>NUCLEOTIDE SEQUENCE [LARGE SCALE GENOMIC DNA]</scope>
    <source>
        <strain evidence="2 3">NEAU-YY642</strain>
    </source>
</reference>